<proteinExistence type="inferred from homology"/>
<dbReference type="CDD" id="cd16010">
    <property type="entry name" value="iPGM"/>
    <property type="match status" value="1"/>
</dbReference>
<comment type="catalytic activity">
    <reaction evidence="1 9">
        <text>(2R)-2-phosphoglycerate = (2R)-3-phosphoglycerate</text>
        <dbReference type="Rhea" id="RHEA:15901"/>
        <dbReference type="ChEBI" id="CHEBI:58272"/>
        <dbReference type="ChEBI" id="CHEBI:58289"/>
        <dbReference type="EC" id="5.4.2.12"/>
    </reaction>
</comment>
<dbReference type="GO" id="GO:0030145">
    <property type="term" value="F:manganese ion binding"/>
    <property type="evidence" value="ECO:0007669"/>
    <property type="project" value="UniProtKB-UniRule"/>
</dbReference>
<keyword evidence="7 9" id="KW-0464">Manganese</keyword>
<evidence type="ECO:0000256" key="1">
    <source>
        <dbReference type="ARBA" id="ARBA00000370"/>
    </source>
</evidence>
<feature type="binding site" evidence="9 13">
    <location>
        <position position="436"/>
    </location>
    <ligand>
        <name>Mn(2+)</name>
        <dbReference type="ChEBI" id="CHEBI:29035"/>
        <label>2</label>
    </ligand>
</feature>
<protein>
    <recommendedName>
        <fullName evidence="9 10">2,3-bisphosphoglycerate-independent phosphoglycerate mutase</fullName>
        <shortName evidence="9">BPG-independent PGAM</shortName>
        <shortName evidence="9">Phosphoglyceromutase</shortName>
        <shortName evidence="9">iPGM</shortName>
        <ecNumber evidence="9 10">5.4.2.12</ecNumber>
    </recommendedName>
</protein>
<feature type="binding site" evidence="9 13">
    <location>
        <position position="435"/>
    </location>
    <ligand>
        <name>Mn(2+)</name>
        <dbReference type="ChEBI" id="CHEBI:29035"/>
        <label>2</label>
    </ligand>
</feature>
<dbReference type="InterPro" id="IPR011258">
    <property type="entry name" value="BPG-indep_PGM_N"/>
</dbReference>
<dbReference type="SUPFAM" id="SSF64158">
    <property type="entry name" value="2,3-Bisphosphoglycerate-independent phosphoglycerate mutase, substrate-binding domain"/>
    <property type="match status" value="1"/>
</dbReference>
<dbReference type="GO" id="GO:0004619">
    <property type="term" value="F:phosphoglycerate mutase activity"/>
    <property type="evidence" value="ECO:0007669"/>
    <property type="project" value="UniProtKB-UniRule"/>
</dbReference>
<keyword evidence="6 9" id="KW-0324">Glycolysis</keyword>
<organism evidence="16 17">
    <name type="scientific">Paracoccus tegillarcae</name>
    <dbReference type="NCBI Taxonomy" id="1529068"/>
    <lineage>
        <taxon>Bacteria</taxon>
        <taxon>Pseudomonadati</taxon>
        <taxon>Pseudomonadota</taxon>
        <taxon>Alphaproteobacteria</taxon>
        <taxon>Rhodobacterales</taxon>
        <taxon>Paracoccaceae</taxon>
        <taxon>Paracoccus</taxon>
    </lineage>
</organism>
<evidence type="ECO:0000313" key="16">
    <source>
        <dbReference type="EMBL" id="AUH35316.1"/>
    </source>
</evidence>
<comment type="function">
    <text evidence="2 9">Catalyzes the interconversion of 2-phosphoglycerate and 3-phosphoglycerate.</text>
</comment>
<keyword evidence="5 9" id="KW-0479">Metal-binding</keyword>
<feature type="binding site" evidence="9 12">
    <location>
        <position position="187"/>
    </location>
    <ligand>
        <name>substrate</name>
    </ligand>
</feature>
<dbReference type="Pfam" id="PF01676">
    <property type="entry name" value="Metalloenzyme"/>
    <property type="match status" value="1"/>
</dbReference>
<dbReference type="Pfam" id="PF06415">
    <property type="entry name" value="iPGM_N"/>
    <property type="match status" value="1"/>
</dbReference>
<comment type="similarity">
    <text evidence="4 9">Belongs to the BPG-independent phosphoglycerate mutase family.</text>
</comment>
<dbReference type="HAMAP" id="MF_01038">
    <property type="entry name" value="GpmI"/>
    <property type="match status" value="1"/>
</dbReference>
<evidence type="ECO:0000256" key="8">
    <source>
        <dbReference type="ARBA" id="ARBA00023235"/>
    </source>
</evidence>
<evidence type="ECO:0000256" key="12">
    <source>
        <dbReference type="PIRSR" id="PIRSR001492-2"/>
    </source>
</evidence>
<reference evidence="16 17" key="1">
    <citation type="submission" date="2017-12" db="EMBL/GenBank/DDBJ databases">
        <authorList>
            <person name="Hurst M.R.H."/>
        </authorList>
    </citation>
    <scope>NUCLEOTIDE SEQUENCE [LARGE SCALE GENOMIC DNA]</scope>
    <source>
        <strain evidence="16 17">BM15</strain>
    </source>
</reference>
<dbReference type="PIRSF" id="PIRSF001492">
    <property type="entry name" value="IPGAM"/>
    <property type="match status" value="1"/>
</dbReference>
<feature type="binding site" evidence="9 13">
    <location>
        <position position="11"/>
    </location>
    <ligand>
        <name>Mn(2+)</name>
        <dbReference type="ChEBI" id="CHEBI:29035"/>
        <label>2</label>
    </ligand>
</feature>
<dbReference type="NCBIfam" id="TIGR01307">
    <property type="entry name" value="pgm_bpd_ind"/>
    <property type="match status" value="1"/>
</dbReference>
<comment type="pathway">
    <text evidence="3 9">Carbohydrate degradation; glycolysis; pyruvate from D-glyceraldehyde 3-phosphate: step 3/5.</text>
</comment>
<dbReference type="InterPro" id="IPR006124">
    <property type="entry name" value="Metalloenzyme"/>
</dbReference>
<evidence type="ECO:0000256" key="9">
    <source>
        <dbReference type="HAMAP-Rule" id="MF_01038"/>
    </source>
</evidence>
<comment type="subunit">
    <text evidence="9">Monomer.</text>
</comment>
<keyword evidence="17" id="KW-1185">Reference proteome</keyword>
<dbReference type="PANTHER" id="PTHR31637:SF0">
    <property type="entry name" value="2,3-BISPHOSPHOGLYCERATE-INDEPENDENT PHOSPHOGLYCERATE MUTASE"/>
    <property type="match status" value="1"/>
</dbReference>
<dbReference type="Proteomes" id="UP000233742">
    <property type="component" value="Chromosome"/>
</dbReference>
<evidence type="ECO:0000256" key="4">
    <source>
        <dbReference type="ARBA" id="ARBA00008819"/>
    </source>
</evidence>
<evidence type="ECO:0000256" key="3">
    <source>
        <dbReference type="ARBA" id="ARBA00004798"/>
    </source>
</evidence>
<dbReference type="OrthoDB" id="9800863at2"/>
<evidence type="ECO:0000256" key="2">
    <source>
        <dbReference type="ARBA" id="ARBA00002315"/>
    </source>
</evidence>
<feature type="active site" description="Phosphoserine intermediate" evidence="9 11">
    <location>
        <position position="61"/>
    </location>
</feature>
<dbReference type="InterPro" id="IPR017850">
    <property type="entry name" value="Alkaline_phosphatase_core_sf"/>
</dbReference>
<evidence type="ECO:0000256" key="10">
    <source>
        <dbReference type="NCBIfam" id="TIGR01307"/>
    </source>
</evidence>
<feature type="domain" description="BPG-independent PGAM N-terminal" evidence="15">
    <location>
        <begin position="81"/>
        <end position="289"/>
    </location>
</feature>
<dbReference type="InterPro" id="IPR036646">
    <property type="entry name" value="PGAM_B_sf"/>
</dbReference>
<keyword evidence="8 9" id="KW-0413">Isomerase</keyword>
<feature type="binding site" evidence="9 13">
    <location>
        <position position="454"/>
    </location>
    <ligand>
        <name>Mn(2+)</name>
        <dbReference type="ChEBI" id="CHEBI:29035"/>
        <label>1</label>
    </ligand>
</feature>
<dbReference type="Gene3D" id="3.40.1450.10">
    <property type="entry name" value="BPG-independent phosphoglycerate mutase, domain B"/>
    <property type="match status" value="1"/>
</dbReference>
<name>A0A2K9EWK1_9RHOB</name>
<feature type="binding site" evidence="9 12">
    <location>
        <begin position="252"/>
        <end position="255"/>
    </location>
    <ligand>
        <name>substrate</name>
    </ligand>
</feature>
<feature type="binding site" evidence="9 12">
    <location>
        <position position="328"/>
    </location>
    <ligand>
        <name>substrate</name>
    </ligand>
</feature>
<dbReference type="GO" id="GO:0006007">
    <property type="term" value="P:glucose catabolic process"/>
    <property type="evidence" value="ECO:0007669"/>
    <property type="project" value="InterPro"/>
</dbReference>
<evidence type="ECO:0000256" key="7">
    <source>
        <dbReference type="ARBA" id="ARBA00023211"/>
    </source>
</evidence>
<feature type="domain" description="Metalloenzyme" evidence="14">
    <location>
        <begin position="3"/>
        <end position="491"/>
    </location>
</feature>
<dbReference type="Gene3D" id="3.40.720.10">
    <property type="entry name" value="Alkaline Phosphatase, subunit A"/>
    <property type="match status" value="1"/>
</dbReference>
<evidence type="ECO:0000259" key="14">
    <source>
        <dbReference type="Pfam" id="PF01676"/>
    </source>
</evidence>
<dbReference type="UniPathway" id="UPA00109">
    <property type="reaction ID" value="UER00186"/>
</dbReference>
<dbReference type="SUPFAM" id="SSF53649">
    <property type="entry name" value="Alkaline phosphatase-like"/>
    <property type="match status" value="1"/>
</dbReference>
<evidence type="ECO:0000256" key="11">
    <source>
        <dbReference type="PIRSR" id="PIRSR001492-1"/>
    </source>
</evidence>
<dbReference type="GO" id="GO:0006096">
    <property type="term" value="P:glycolytic process"/>
    <property type="evidence" value="ECO:0007669"/>
    <property type="project" value="UniProtKB-UniRule"/>
</dbReference>
<dbReference type="AlphaFoldDB" id="A0A2K9EWK1"/>
<dbReference type="InterPro" id="IPR005995">
    <property type="entry name" value="Pgm_bpd_ind"/>
</dbReference>
<feature type="binding site" evidence="9 12">
    <location>
        <begin position="151"/>
        <end position="152"/>
    </location>
    <ligand>
        <name>substrate</name>
    </ligand>
</feature>
<accession>A0A2K9EWK1</accession>
<sequence length="505" mass="53303">MTKPVVLCILDGWGISDRPDQSAPDQANTPNFDGLMRDCPHATLTTFGPDVGLPSGQMGNSEVGHTNIGAGRVVAMDLGQIDLAIEDRSFFGNETLGGFISALKDSGGTAHLMGIVSDGGVHGHIQHVLAAANAVAEAGVPVVIHAITDGRDVPPKSALGFITELQGNLPEGARIGTVIGRYFAMDRDNRWDRVSRAYDAMVRGQGTDAPAADHAVEAAYQRGETDEFIQPFVIDGYNGAMDGDGFFCLNFRADRAREILMAIGASDFDAFDTGERPQWAALLGMVDYSTRHNDFMTSAYPKKQVVNTLGAWVASKGLRQFRLAETEKYPHVTFFLNGGKEAPEEGEDRHMPSSPKVATYDMAPEMAAEEVSDKLVEVIGAGYDLVVVNFANPDMVGHTGILSAAMRACEAVDTGLGRMLQALQAAGGAAVVIADHGNCETMIDPATGGPHTAHTVNAVPVIVYGGPGGATLRNGRLADVAPTVLALMGLEQPSEMTGESLIVPA</sequence>
<feature type="binding site" evidence="9 13">
    <location>
        <position position="394"/>
    </location>
    <ligand>
        <name>Mn(2+)</name>
        <dbReference type="ChEBI" id="CHEBI:29035"/>
        <label>1</label>
    </ligand>
</feature>
<feature type="binding site" evidence="9 13">
    <location>
        <position position="61"/>
    </location>
    <ligand>
        <name>Mn(2+)</name>
        <dbReference type="ChEBI" id="CHEBI:29035"/>
        <label>2</label>
    </ligand>
</feature>
<feature type="binding site" evidence="9 12">
    <location>
        <position position="181"/>
    </location>
    <ligand>
        <name>substrate</name>
    </ligand>
</feature>
<dbReference type="KEGG" id="paro:CUV01_08665"/>
<evidence type="ECO:0000256" key="5">
    <source>
        <dbReference type="ARBA" id="ARBA00022723"/>
    </source>
</evidence>
<evidence type="ECO:0000256" key="6">
    <source>
        <dbReference type="ARBA" id="ARBA00023152"/>
    </source>
</evidence>
<dbReference type="EMBL" id="CP025408">
    <property type="protein sequence ID" value="AUH35316.1"/>
    <property type="molecule type" value="Genomic_DNA"/>
</dbReference>
<evidence type="ECO:0000256" key="13">
    <source>
        <dbReference type="PIRSR" id="PIRSR001492-3"/>
    </source>
</evidence>
<dbReference type="FunFam" id="3.40.1450.10:FF:000002">
    <property type="entry name" value="2,3-bisphosphoglycerate-independent phosphoglycerate mutase"/>
    <property type="match status" value="1"/>
</dbReference>
<dbReference type="RefSeq" id="WP_101461968.1">
    <property type="nucleotide sequence ID" value="NZ_CP025408.1"/>
</dbReference>
<comment type="cofactor">
    <cofactor evidence="9">
        <name>Mn(2+)</name>
        <dbReference type="ChEBI" id="CHEBI:29035"/>
    </cofactor>
    <text evidence="9">Binds 2 manganese ions per subunit.</text>
</comment>
<dbReference type="EC" id="5.4.2.12" evidence="9 10"/>
<feature type="binding site" evidence="9 12">
    <location>
        <position position="122"/>
    </location>
    <ligand>
        <name>substrate</name>
    </ligand>
</feature>
<feature type="binding site" evidence="9 13">
    <location>
        <position position="398"/>
    </location>
    <ligand>
        <name>Mn(2+)</name>
        <dbReference type="ChEBI" id="CHEBI:29035"/>
        <label>1</label>
    </ligand>
</feature>
<evidence type="ECO:0000313" key="17">
    <source>
        <dbReference type="Proteomes" id="UP000233742"/>
    </source>
</evidence>
<evidence type="ECO:0000259" key="15">
    <source>
        <dbReference type="Pfam" id="PF06415"/>
    </source>
</evidence>
<dbReference type="GO" id="GO:0005829">
    <property type="term" value="C:cytosol"/>
    <property type="evidence" value="ECO:0007669"/>
    <property type="project" value="TreeGrafter"/>
</dbReference>
<gene>
    <name evidence="9" type="primary">gpmI</name>
    <name evidence="16" type="ORF">CUV01_08665</name>
</gene>
<dbReference type="PANTHER" id="PTHR31637">
    <property type="entry name" value="2,3-BISPHOSPHOGLYCERATE-INDEPENDENT PHOSPHOGLYCERATE MUTASE"/>
    <property type="match status" value="1"/>
</dbReference>